<dbReference type="AlphaFoldDB" id="A0A5N7BW37"/>
<proteinExistence type="predicted"/>
<feature type="transmembrane region" description="Helical" evidence="1">
    <location>
        <begin position="41"/>
        <end position="57"/>
    </location>
</feature>
<name>A0A5N7BW37_PETAA</name>
<keyword evidence="1" id="KW-0812">Transmembrane</keyword>
<keyword evidence="1" id="KW-0472">Membrane</keyword>
<dbReference type="Proteomes" id="UP000326877">
    <property type="component" value="Unassembled WGS sequence"/>
</dbReference>
<evidence type="ECO:0000256" key="1">
    <source>
        <dbReference type="SAM" id="Phobius"/>
    </source>
</evidence>
<keyword evidence="1" id="KW-1133">Transmembrane helix</keyword>
<protein>
    <submittedName>
        <fullName evidence="2">Uncharacterized protein</fullName>
    </submittedName>
</protein>
<gene>
    <name evidence="2" type="ORF">BDV23DRAFT_164491</name>
</gene>
<accession>A0A5N7BW37</accession>
<evidence type="ECO:0000313" key="2">
    <source>
        <dbReference type="EMBL" id="KAE8385697.1"/>
    </source>
</evidence>
<dbReference type="EMBL" id="ML735328">
    <property type="protein sequence ID" value="KAE8385697.1"/>
    <property type="molecule type" value="Genomic_DNA"/>
</dbReference>
<reference evidence="2" key="1">
    <citation type="submission" date="2019-04" db="EMBL/GenBank/DDBJ databases">
        <title>Friends and foes A comparative genomics studyof 23 Aspergillus species from section Flavi.</title>
        <authorList>
            <consortium name="DOE Joint Genome Institute"/>
            <person name="Kjaerbolling I."/>
            <person name="Vesth T."/>
            <person name="Frisvad J.C."/>
            <person name="Nybo J.L."/>
            <person name="Theobald S."/>
            <person name="Kildgaard S."/>
            <person name="Isbrandt T."/>
            <person name="Kuo A."/>
            <person name="Sato A."/>
            <person name="Lyhne E.K."/>
            <person name="Kogle M.E."/>
            <person name="Wiebenga A."/>
            <person name="Kun R.S."/>
            <person name="Lubbers R.J."/>
            <person name="Makela M.R."/>
            <person name="Barry K."/>
            <person name="Chovatia M."/>
            <person name="Clum A."/>
            <person name="Daum C."/>
            <person name="Haridas S."/>
            <person name="He G."/>
            <person name="LaButti K."/>
            <person name="Lipzen A."/>
            <person name="Mondo S."/>
            <person name="Riley R."/>
            <person name="Salamov A."/>
            <person name="Simmons B.A."/>
            <person name="Magnuson J.K."/>
            <person name="Henrissat B."/>
            <person name="Mortensen U.H."/>
            <person name="Larsen T.O."/>
            <person name="Devries R.P."/>
            <person name="Grigoriev I.V."/>
            <person name="Machida M."/>
            <person name="Baker S.E."/>
            <person name="Andersen M.R."/>
        </authorList>
    </citation>
    <scope>NUCLEOTIDE SEQUENCE [LARGE SCALE GENOMIC DNA]</scope>
    <source>
        <strain evidence="2">IBT 14317</strain>
    </source>
</reference>
<organism evidence="2">
    <name type="scientific">Petromyces alliaceus</name>
    <name type="common">Aspergillus alliaceus</name>
    <dbReference type="NCBI Taxonomy" id="209559"/>
    <lineage>
        <taxon>Eukaryota</taxon>
        <taxon>Fungi</taxon>
        <taxon>Dikarya</taxon>
        <taxon>Ascomycota</taxon>
        <taxon>Pezizomycotina</taxon>
        <taxon>Eurotiomycetes</taxon>
        <taxon>Eurotiomycetidae</taxon>
        <taxon>Eurotiales</taxon>
        <taxon>Aspergillaceae</taxon>
        <taxon>Aspergillus</taxon>
        <taxon>Aspergillus subgen. Circumdati</taxon>
    </lineage>
</organism>
<sequence length="76" mass="8489">MSSANTRGQRIYGFKIVTTMGDGNVDQIPKEFSSLTYRAKLLWVGTVLLVISLWVAVPQKRFKSLVPCLASEEVWG</sequence>